<dbReference type="AlphaFoldDB" id="A0A0W7WHV2"/>
<dbReference type="RefSeq" id="WP_058862863.1">
    <property type="nucleotide sequence ID" value="NZ_LPXO01000008.1"/>
</dbReference>
<evidence type="ECO:0000259" key="14">
    <source>
        <dbReference type="Pfam" id="PF07479"/>
    </source>
</evidence>
<feature type="binding site" evidence="7">
    <location>
        <position position="30"/>
    </location>
    <ligand>
        <name>NADPH</name>
        <dbReference type="ChEBI" id="CHEBI:57783"/>
    </ligand>
</feature>
<dbReference type="NCBIfam" id="NF000940">
    <property type="entry name" value="PRK00094.1-2"/>
    <property type="match status" value="1"/>
</dbReference>
<keyword evidence="7" id="KW-0547">Nucleotide-binding</keyword>
<feature type="domain" description="Glycerol-3-phosphate dehydrogenase NAD-dependent C-terminal" evidence="14">
    <location>
        <begin position="172"/>
        <end position="307"/>
    </location>
</feature>
<evidence type="ECO:0000256" key="12">
    <source>
        <dbReference type="RuleBase" id="RU000439"/>
    </source>
</evidence>
<dbReference type="UniPathway" id="UPA00940"/>
<dbReference type="PROSITE" id="PS00957">
    <property type="entry name" value="NAD_G3PDH"/>
    <property type="match status" value="1"/>
</dbReference>
<feature type="binding site" evidence="7">
    <location>
        <position position="247"/>
    </location>
    <ligand>
        <name>sn-glycerol 3-phosphate</name>
        <dbReference type="ChEBI" id="CHEBI:57597"/>
    </ligand>
</feature>
<keyword evidence="16" id="KW-1185">Reference proteome</keyword>
<dbReference type="HAMAP" id="MF_00394">
    <property type="entry name" value="NAD_Glyc3P_dehydrog"/>
    <property type="match status" value="1"/>
</dbReference>
<feature type="active site" description="Proton acceptor" evidence="7 8">
    <location>
        <position position="183"/>
    </location>
</feature>
<dbReference type="GO" id="GO:0005829">
    <property type="term" value="C:cytosol"/>
    <property type="evidence" value="ECO:0007669"/>
    <property type="project" value="TreeGrafter"/>
</dbReference>
<dbReference type="SUPFAM" id="SSF48179">
    <property type="entry name" value="6-phosphogluconate dehydrogenase C-terminal domain-like"/>
    <property type="match status" value="1"/>
</dbReference>
<evidence type="ECO:0000259" key="13">
    <source>
        <dbReference type="Pfam" id="PF01210"/>
    </source>
</evidence>
<evidence type="ECO:0000256" key="2">
    <source>
        <dbReference type="ARBA" id="ARBA00022516"/>
    </source>
</evidence>
<dbReference type="InterPro" id="IPR036291">
    <property type="entry name" value="NAD(P)-bd_dom_sf"/>
</dbReference>
<evidence type="ECO:0000313" key="15">
    <source>
        <dbReference type="EMBL" id="KUF10192.1"/>
    </source>
</evidence>
<feature type="binding site" evidence="9">
    <location>
        <begin position="247"/>
        <end position="248"/>
    </location>
    <ligand>
        <name>substrate</name>
    </ligand>
</feature>
<evidence type="ECO:0000256" key="7">
    <source>
        <dbReference type="HAMAP-Rule" id="MF_00394"/>
    </source>
</evidence>
<name>A0A0W7WHV2_9RHOB</name>
<dbReference type="PANTHER" id="PTHR11728:SF1">
    <property type="entry name" value="GLYCEROL-3-PHOSPHATE DEHYDROGENASE [NAD(+)] 2, CHLOROPLASTIC"/>
    <property type="match status" value="1"/>
</dbReference>
<evidence type="ECO:0000256" key="8">
    <source>
        <dbReference type="PIRSR" id="PIRSR000114-1"/>
    </source>
</evidence>
<feature type="binding site" evidence="10">
    <location>
        <position position="132"/>
    </location>
    <ligand>
        <name>NAD(+)</name>
        <dbReference type="ChEBI" id="CHEBI:57540"/>
    </ligand>
</feature>
<dbReference type="PANTHER" id="PTHR11728">
    <property type="entry name" value="GLYCEROL-3-PHOSPHATE DEHYDROGENASE"/>
    <property type="match status" value="1"/>
</dbReference>
<proteinExistence type="inferred from homology"/>
<dbReference type="EC" id="1.1.1.94" evidence="7"/>
<accession>A0A0W7WHV2</accession>
<dbReference type="NCBIfam" id="NF000942">
    <property type="entry name" value="PRK00094.1-4"/>
    <property type="match status" value="1"/>
</dbReference>
<comment type="catalytic activity">
    <reaction evidence="7">
        <text>sn-glycerol 3-phosphate + NAD(+) = dihydroxyacetone phosphate + NADH + H(+)</text>
        <dbReference type="Rhea" id="RHEA:11092"/>
        <dbReference type="ChEBI" id="CHEBI:15378"/>
        <dbReference type="ChEBI" id="CHEBI:57540"/>
        <dbReference type="ChEBI" id="CHEBI:57597"/>
        <dbReference type="ChEBI" id="CHEBI:57642"/>
        <dbReference type="ChEBI" id="CHEBI:57945"/>
        <dbReference type="EC" id="1.1.1.94"/>
    </reaction>
</comment>
<keyword evidence="2 7" id="KW-0444">Lipid biosynthesis</keyword>
<evidence type="ECO:0000256" key="5">
    <source>
        <dbReference type="ARBA" id="ARBA00023209"/>
    </source>
</evidence>
<dbReference type="Pfam" id="PF01210">
    <property type="entry name" value="NAD_Gly3P_dh_N"/>
    <property type="match status" value="1"/>
</dbReference>
<feature type="binding site" evidence="7">
    <location>
        <position position="130"/>
    </location>
    <ligand>
        <name>sn-glycerol 3-phosphate</name>
        <dbReference type="ChEBI" id="CHEBI:57597"/>
    </ligand>
</feature>
<dbReference type="Pfam" id="PF07479">
    <property type="entry name" value="NAD_Gly3P_dh_C"/>
    <property type="match status" value="1"/>
</dbReference>
<dbReference type="SUPFAM" id="SSF51735">
    <property type="entry name" value="NAD(P)-binding Rossmann-fold domains"/>
    <property type="match status" value="1"/>
</dbReference>
<feature type="binding site" evidence="7">
    <location>
        <position position="248"/>
    </location>
    <ligand>
        <name>sn-glycerol 3-phosphate</name>
        <dbReference type="ChEBI" id="CHEBI:57597"/>
    </ligand>
</feature>
<organism evidence="15 16">
    <name type="scientific">Pseudoponticoccus marisrubri</name>
    <dbReference type="NCBI Taxonomy" id="1685382"/>
    <lineage>
        <taxon>Bacteria</taxon>
        <taxon>Pseudomonadati</taxon>
        <taxon>Pseudomonadota</taxon>
        <taxon>Alphaproteobacteria</taxon>
        <taxon>Rhodobacterales</taxon>
        <taxon>Roseobacteraceae</taxon>
        <taxon>Pseudoponticoccus</taxon>
    </lineage>
</organism>
<evidence type="ECO:0000313" key="16">
    <source>
        <dbReference type="Proteomes" id="UP000054396"/>
    </source>
</evidence>
<feature type="binding site" evidence="7">
    <location>
        <position position="236"/>
    </location>
    <ligand>
        <name>sn-glycerol 3-phosphate</name>
        <dbReference type="ChEBI" id="CHEBI:57597"/>
    </ligand>
</feature>
<dbReference type="GO" id="GO:0051287">
    <property type="term" value="F:NAD binding"/>
    <property type="evidence" value="ECO:0007669"/>
    <property type="project" value="InterPro"/>
</dbReference>
<protein>
    <recommendedName>
        <fullName evidence="7">Glycerol-3-phosphate dehydrogenase [NAD(P)+]</fullName>
        <ecNumber evidence="7">1.1.1.94</ecNumber>
    </recommendedName>
    <alternativeName>
        <fullName evidence="7">NAD(P)(+)-dependent glycerol-3-phosphate dehydrogenase</fullName>
    </alternativeName>
    <alternativeName>
        <fullName evidence="7">NAD(P)H-dependent dihydroxyacetone-phosphate reductase</fullName>
    </alternativeName>
</protein>
<dbReference type="PIRSF" id="PIRSF000114">
    <property type="entry name" value="Glycerol-3-P_dh"/>
    <property type="match status" value="1"/>
</dbReference>
<comment type="function">
    <text evidence="7">Catalyzes the reduction of the glycolytic intermediate dihydroxyacetone phosphate (DHAP) to sn-glycerol 3-phosphate (G3P), the key precursor for phospholipid synthesis.</text>
</comment>
<dbReference type="GO" id="GO:0005975">
    <property type="term" value="P:carbohydrate metabolic process"/>
    <property type="evidence" value="ECO:0007669"/>
    <property type="project" value="InterPro"/>
</dbReference>
<evidence type="ECO:0000256" key="6">
    <source>
        <dbReference type="ARBA" id="ARBA00023264"/>
    </source>
</evidence>
<feature type="binding site" evidence="7">
    <location>
        <position position="183"/>
    </location>
    <ligand>
        <name>sn-glycerol 3-phosphate</name>
        <dbReference type="ChEBI" id="CHEBI:57597"/>
    </ligand>
</feature>
<dbReference type="GO" id="GO:0006650">
    <property type="term" value="P:glycerophospholipid metabolic process"/>
    <property type="evidence" value="ECO:0007669"/>
    <property type="project" value="UniProtKB-UniRule"/>
</dbReference>
<dbReference type="EMBL" id="LPXO01000008">
    <property type="protein sequence ID" value="KUF10192.1"/>
    <property type="molecule type" value="Genomic_DNA"/>
</dbReference>
<evidence type="ECO:0000256" key="3">
    <source>
        <dbReference type="ARBA" id="ARBA00023002"/>
    </source>
</evidence>
<comment type="pathway">
    <text evidence="7">Membrane lipid metabolism; glycerophospholipid metabolism.</text>
</comment>
<comment type="similarity">
    <text evidence="1 7 11">Belongs to the NAD-dependent glycerol-3-phosphate dehydrogenase family.</text>
</comment>
<feature type="binding site" evidence="7">
    <location>
        <position position="100"/>
    </location>
    <ligand>
        <name>NADPH</name>
        <dbReference type="ChEBI" id="CHEBI:57783"/>
    </ligand>
</feature>
<keyword evidence="6 7" id="KW-1208">Phospholipid metabolism</keyword>
<dbReference type="InterPro" id="IPR008927">
    <property type="entry name" value="6-PGluconate_DH-like_C_sf"/>
</dbReference>
<dbReference type="GO" id="GO:0046167">
    <property type="term" value="P:glycerol-3-phosphate biosynthetic process"/>
    <property type="evidence" value="ECO:0007669"/>
    <property type="project" value="UniProtKB-UniRule"/>
</dbReference>
<feature type="binding site" evidence="7">
    <location>
        <position position="100"/>
    </location>
    <ligand>
        <name>sn-glycerol 3-phosphate</name>
        <dbReference type="ChEBI" id="CHEBI:57597"/>
    </ligand>
</feature>
<feature type="binding site" evidence="7">
    <location>
        <position position="247"/>
    </location>
    <ligand>
        <name>NADPH</name>
        <dbReference type="ChEBI" id="CHEBI:57783"/>
    </ligand>
</feature>
<feature type="binding site" evidence="7">
    <location>
        <position position="128"/>
    </location>
    <ligand>
        <name>sn-glycerol 3-phosphate</name>
        <dbReference type="ChEBI" id="CHEBI:57597"/>
    </ligand>
</feature>
<evidence type="ECO:0000256" key="11">
    <source>
        <dbReference type="RuleBase" id="RU000437"/>
    </source>
</evidence>
<keyword evidence="7" id="KW-0521">NADP</keyword>
<sequence length="321" mass="32624">MSVAILGGGAFGTALAIALAGSGPVTLWARDAEACRQMAQTRRAPRLPDIPLPDVITVEPDLARAAAQDTLLLAVPMQALSGLLAALPETRGKALVACCKGLDLASLTGPSKVIATRCPEAVPAVLTGPSFAADIARGLPTALTLACADAARGEALQHALSTQSLRLYRSTDSTGAELGGALKNVIAIACGAAIGAGLGDSARAAVMTRGFAEMTRLAAELGGRPETLAGLSGLGDLALTCGSELSRNYRYGLALGRGESFDPAVTVEGAATARAVAQLAERRDLPMPVCAAVARVTMGELTVPQALESLLARPLRQEDPL</sequence>
<gene>
    <name evidence="7" type="primary">gpsA</name>
    <name evidence="15" type="ORF">AVJ23_14205</name>
</gene>
<keyword evidence="4 7" id="KW-0443">Lipid metabolism</keyword>
<feature type="binding site" evidence="9">
    <location>
        <position position="100"/>
    </location>
    <ligand>
        <name>substrate</name>
    </ligand>
</feature>
<dbReference type="InterPro" id="IPR006168">
    <property type="entry name" value="G3P_DH_NAD-dep"/>
</dbReference>
<evidence type="ECO:0000256" key="1">
    <source>
        <dbReference type="ARBA" id="ARBA00011009"/>
    </source>
</evidence>
<feature type="binding site" evidence="7">
    <location>
        <position position="11"/>
    </location>
    <ligand>
        <name>NADPH</name>
        <dbReference type="ChEBI" id="CHEBI:57783"/>
    </ligand>
</feature>
<feature type="binding site" evidence="7">
    <location>
        <position position="246"/>
    </location>
    <ligand>
        <name>sn-glycerol 3-phosphate</name>
        <dbReference type="ChEBI" id="CHEBI:57597"/>
    </ligand>
</feature>
<evidence type="ECO:0000256" key="4">
    <source>
        <dbReference type="ARBA" id="ARBA00023098"/>
    </source>
</evidence>
<comment type="caution">
    <text evidence="15">The sequence shown here is derived from an EMBL/GenBank/DDBJ whole genome shotgun (WGS) entry which is preliminary data.</text>
</comment>
<dbReference type="GO" id="GO:0141152">
    <property type="term" value="F:glycerol-3-phosphate dehydrogenase (NAD+) activity"/>
    <property type="evidence" value="ECO:0007669"/>
    <property type="project" value="RHEA"/>
</dbReference>
<dbReference type="Gene3D" id="3.40.50.720">
    <property type="entry name" value="NAD(P)-binding Rossmann-like Domain"/>
    <property type="match status" value="1"/>
</dbReference>
<dbReference type="InterPro" id="IPR006109">
    <property type="entry name" value="G3P_DH_NAD-dep_C"/>
</dbReference>
<dbReference type="STRING" id="1685382.AVJ23_14205"/>
<dbReference type="InterPro" id="IPR013328">
    <property type="entry name" value="6PGD_dom2"/>
</dbReference>
<comment type="catalytic activity">
    <reaction evidence="7 12">
        <text>sn-glycerol 3-phosphate + NADP(+) = dihydroxyacetone phosphate + NADPH + H(+)</text>
        <dbReference type="Rhea" id="RHEA:11096"/>
        <dbReference type="ChEBI" id="CHEBI:15378"/>
        <dbReference type="ChEBI" id="CHEBI:57597"/>
        <dbReference type="ChEBI" id="CHEBI:57642"/>
        <dbReference type="ChEBI" id="CHEBI:57783"/>
        <dbReference type="ChEBI" id="CHEBI:58349"/>
        <dbReference type="EC" id="1.1.1.94"/>
    </reaction>
</comment>
<dbReference type="InterPro" id="IPR011128">
    <property type="entry name" value="G3P_DH_NAD-dep_N"/>
</dbReference>
<feature type="binding site" evidence="7">
    <location>
        <position position="132"/>
    </location>
    <ligand>
        <name>NADPH</name>
        <dbReference type="ChEBI" id="CHEBI:57783"/>
    </ligand>
</feature>
<reference evidence="15 16" key="1">
    <citation type="submission" date="2015-12" db="EMBL/GenBank/DDBJ databases">
        <authorList>
            <person name="Shamseldin A."/>
            <person name="Moawad H."/>
            <person name="Abd El-Rahim W.M."/>
            <person name="Sadowsky M.J."/>
        </authorList>
    </citation>
    <scope>NUCLEOTIDE SEQUENCE [LARGE SCALE GENOMIC DNA]</scope>
    <source>
        <strain evidence="15 16">SJ5A-1</strain>
    </source>
</reference>
<keyword evidence="7 10" id="KW-0520">NAD</keyword>
<dbReference type="OrthoDB" id="9812273at2"/>
<dbReference type="Proteomes" id="UP000054396">
    <property type="component" value="Unassembled WGS sequence"/>
</dbReference>
<keyword evidence="7" id="KW-0963">Cytoplasm</keyword>
<feature type="domain" description="Glycerol-3-phosphate dehydrogenase NAD-dependent N-terminal" evidence="13">
    <location>
        <begin position="3"/>
        <end position="150"/>
    </location>
</feature>
<dbReference type="Gene3D" id="1.10.1040.10">
    <property type="entry name" value="N-(1-d-carboxylethyl)-l-norvaline Dehydrogenase, domain 2"/>
    <property type="match status" value="1"/>
</dbReference>
<feature type="binding site" evidence="7">
    <location>
        <position position="268"/>
    </location>
    <ligand>
        <name>NADPH</name>
        <dbReference type="ChEBI" id="CHEBI:57783"/>
    </ligand>
</feature>
<evidence type="ECO:0000256" key="9">
    <source>
        <dbReference type="PIRSR" id="PIRSR000114-2"/>
    </source>
</evidence>
<comment type="subcellular location">
    <subcellularLocation>
        <location evidence="7">Cytoplasm</location>
    </subcellularLocation>
</comment>
<dbReference type="GO" id="GO:0008654">
    <property type="term" value="P:phospholipid biosynthetic process"/>
    <property type="evidence" value="ECO:0007669"/>
    <property type="project" value="UniProtKB-KW"/>
</dbReference>
<feature type="binding site" evidence="10">
    <location>
        <position position="247"/>
    </location>
    <ligand>
        <name>NAD(+)</name>
        <dbReference type="ChEBI" id="CHEBI:57540"/>
    </ligand>
</feature>
<feature type="binding site" evidence="10">
    <location>
        <begin position="7"/>
        <end position="12"/>
    </location>
    <ligand>
        <name>NAD(+)</name>
        <dbReference type="ChEBI" id="CHEBI:57540"/>
    </ligand>
</feature>
<keyword evidence="3 7" id="KW-0560">Oxidoreductase</keyword>
<dbReference type="GO" id="GO:0141153">
    <property type="term" value="F:glycerol-3-phosphate dehydrogenase (NADP+) activity"/>
    <property type="evidence" value="ECO:0007669"/>
    <property type="project" value="RHEA"/>
</dbReference>
<dbReference type="GO" id="GO:0046168">
    <property type="term" value="P:glycerol-3-phosphate catabolic process"/>
    <property type="evidence" value="ECO:0007669"/>
    <property type="project" value="InterPro"/>
</dbReference>
<dbReference type="PRINTS" id="PR00077">
    <property type="entry name" value="GPDHDRGNASE"/>
</dbReference>
<evidence type="ECO:0000256" key="10">
    <source>
        <dbReference type="PIRSR" id="PIRSR000114-3"/>
    </source>
</evidence>
<keyword evidence="5 7" id="KW-0594">Phospholipid biosynthesis</keyword>
<comment type="caution">
    <text evidence="7">Lacks conserved residue(s) required for the propagation of feature annotation.</text>
</comment>